<dbReference type="SUPFAM" id="SSF53335">
    <property type="entry name" value="S-adenosyl-L-methionine-dependent methyltransferases"/>
    <property type="match status" value="1"/>
</dbReference>
<dbReference type="InterPro" id="IPR029063">
    <property type="entry name" value="SAM-dependent_MTases_sf"/>
</dbReference>
<dbReference type="AlphaFoldDB" id="A0A0M4D9Q4"/>
<dbReference type="CDD" id="cd02440">
    <property type="entry name" value="AdoMet_MTases"/>
    <property type="match status" value="1"/>
</dbReference>
<dbReference type="GO" id="GO:0008168">
    <property type="term" value="F:methyltransferase activity"/>
    <property type="evidence" value="ECO:0007669"/>
    <property type="project" value="UniProtKB-KW"/>
</dbReference>
<evidence type="ECO:0000256" key="2">
    <source>
        <dbReference type="ARBA" id="ARBA00022679"/>
    </source>
</evidence>
<gene>
    <name evidence="3" type="ORF">DSOUD_1946</name>
</gene>
<dbReference type="InterPro" id="IPR002052">
    <property type="entry name" value="DNA_methylase_N6_adenine_CS"/>
</dbReference>
<keyword evidence="2 3" id="KW-0808">Transferase</keyword>
<name>A0A0M4D9Q4_9BACT</name>
<evidence type="ECO:0000256" key="1">
    <source>
        <dbReference type="ARBA" id="ARBA00022603"/>
    </source>
</evidence>
<dbReference type="GO" id="GO:0031167">
    <property type="term" value="P:rRNA methylation"/>
    <property type="evidence" value="ECO:0007669"/>
    <property type="project" value="InterPro"/>
</dbReference>
<dbReference type="RefSeq" id="WP_053550789.1">
    <property type="nucleotide sequence ID" value="NZ_CP010802.1"/>
</dbReference>
<accession>A0A0M4D9Q4</accession>
<dbReference type="PIRSF" id="PIRSF004553">
    <property type="entry name" value="CHP00095"/>
    <property type="match status" value="1"/>
</dbReference>
<evidence type="ECO:0000313" key="3">
    <source>
        <dbReference type="EMBL" id="ALC16717.1"/>
    </source>
</evidence>
<organism evidence="3 4">
    <name type="scientific">Desulfuromonas soudanensis</name>
    <dbReference type="NCBI Taxonomy" id="1603606"/>
    <lineage>
        <taxon>Bacteria</taxon>
        <taxon>Pseudomonadati</taxon>
        <taxon>Thermodesulfobacteriota</taxon>
        <taxon>Desulfuromonadia</taxon>
        <taxon>Desulfuromonadales</taxon>
        <taxon>Desulfuromonadaceae</taxon>
        <taxon>Desulfuromonas</taxon>
    </lineage>
</organism>
<dbReference type="Gene3D" id="3.40.50.150">
    <property type="entry name" value="Vaccinia Virus protein VP39"/>
    <property type="match status" value="1"/>
</dbReference>
<dbReference type="STRING" id="1603606.DSOUD_1946"/>
<dbReference type="PANTHER" id="PTHR43542:SF1">
    <property type="entry name" value="METHYLTRANSFERASE"/>
    <property type="match status" value="1"/>
</dbReference>
<proteinExistence type="predicted"/>
<keyword evidence="4" id="KW-1185">Reference proteome</keyword>
<sequence length="185" mass="19814">MRIISGIAKGKRLTGFSGLEIRPTSDRVREALFSILNSRYGSLEGKRVLDLYAGTGAMAIEALSRGAALATLVDQGEQSAKIIPSNLKTSGLASRATLIRSGVLKALPALSPSDLIFLDPPYGKGLVPQTIEALSEFDLLGADGMICAEAAQDDPVPETIGRFRRIEERRYGSTVLHLFTHCEAV</sequence>
<dbReference type="PROSITE" id="PS00092">
    <property type="entry name" value="N6_MTASE"/>
    <property type="match status" value="1"/>
</dbReference>
<reference evidence="3 4" key="1">
    <citation type="submission" date="2015-07" db="EMBL/GenBank/DDBJ databases">
        <title>Isolation and Genomic Characterization of a Novel Halophilic Metal-Reducing Deltaproteobacterium from the Deep Subsurface.</title>
        <authorList>
            <person name="Badalamenti J.P."/>
            <person name="Summers Z.M."/>
            <person name="Gralnick J.A."/>
            <person name="Bond D.R."/>
        </authorList>
    </citation>
    <scope>NUCLEOTIDE SEQUENCE [LARGE SCALE GENOMIC DNA]</scope>
    <source>
        <strain evidence="3 4">WTL</strain>
    </source>
</reference>
<dbReference type="EMBL" id="CP010802">
    <property type="protein sequence ID" value="ALC16717.1"/>
    <property type="molecule type" value="Genomic_DNA"/>
</dbReference>
<dbReference type="InterPro" id="IPR004398">
    <property type="entry name" value="RNA_MeTrfase_RsmD"/>
</dbReference>
<dbReference type="KEGG" id="des:DSOUD_1946"/>
<dbReference type="NCBIfam" id="TIGR00095">
    <property type="entry name" value="16S rRNA (guanine(966)-N(2))-methyltransferase RsmD"/>
    <property type="match status" value="1"/>
</dbReference>
<dbReference type="PANTHER" id="PTHR43542">
    <property type="entry name" value="METHYLTRANSFERASE"/>
    <property type="match status" value="1"/>
</dbReference>
<protein>
    <submittedName>
        <fullName evidence="3">Putative DNA methyltransferase</fullName>
    </submittedName>
</protein>
<dbReference type="Proteomes" id="UP000057158">
    <property type="component" value="Chromosome"/>
</dbReference>
<dbReference type="OrthoDB" id="9803017at2"/>
<dbReference type="GO" id="GO:0003676">
    <property type="term" value="F:nucleic acid binding"/>
    <property type="evidence" value="ECO:0007669"/>
    <property type="project" value="InterPro"/>
</dbReference>
<evidence type="ECO:0000313" key="4">
    <source>
        <dbReference type="Proteomes" id="UP000057158"/>
    </source>
</evidence>
<dbReference type="Pfam" id="PF03602">
    <property type="entry name" value="Cons_hypoth95"/>
    <property type="match status" value="1"/>
</dbReference>
<keyword evidence="1 3" id="KW-0489">Methyltransferase</keyword>
<dbReference type="PATRIC" id="fig|1603606.3.peg.2106"/>